<accession>A0AAF0EJL5</accession>
<dbReference type="EC" id="3.4.11.18" evidence="3"/>
<evidence type="ECO:0000256" key="1">
    <source>
        <dbReference type="ARBA" id="ARBA00007319"/>
    </source>
</evidence>
<dbReference type="SUPFAM" id="SSF46785">
    <property type="entry name" value="Winged helix' DNA-binding domain"/>
    <property type="match status" value="1"/>
</dbReference>
<dbReference type="PANTHER" id="PTHR10804">
    <property type="entry name" value="PROTEASE FAMILY M24 METHIONYL AMINOPEPTIDASE, AMINOPEPTIDASE P"/>
    <property type="match status" value="1"/>
</dbReference>
<dbReference type="AlphaFoldDB" id="A0AAF0EJL5"/>
<sequence length="375" mass="40064">MTDASENFDVILTKYKTAGDIAAQAIRTVLEAAQPGKTVLELMILGDEAVEQGTAAVYKDKKMSKGLAFPTTVSINHVVCNYAPLPRDDASKTALKEGDVVKVQLGAHIDGYPSVVAETVVIGASEQAPVTGRAADVIKAAHTAADVAIRLMRPGLLNHDIAKQVELSLKDFDVRGVDGIQTNLFGKDEISGKKKIAFGGDGSSRPDACKLEENEVYGVDIIVSTSTEGKSKSDDAFTSIFRKTNATYLLKMATSRKVFSEIQKKAGAFPFNLRALEDEKRARMGVQECSNHGLVTPFQVLVDTTASAITAQVFFTVAVSAKGAIRLTPAPTWYSADKVKSDKEVANEEIKALLATSVRQTKKKAKKAPAEATAA</sequence>
<dbReference type="InterPro" id="IPR036388">
    <property type="entry name" value="WH-like_DNA-bd_sf"/>
</dbReference>
<dbReference type="EMBL" id="CP119893">
    <property type="protein sequence ID" value="WFD25931.1"/>
    <property type="molecule type" value="Genomic_DNA"/>
</dbReference>
<dbReference type="Gene3D" id="3.90.230.10">
    <property type="entry name" value="Creatinase/methionine aminopeptidase superfamily"/>
    <property type="match status" value="1"/>
</dbReference>
<feature type="domain" description="Peptidase M24" evidence="2">
    <location>
        <begin position="14"/>
        <end position="171"/>
    </location>
</feature>
<keyword evidence="3" id="KW-0645">Protease</keyword>
<dbReference type="InterPro" id="IPR036390">
    <property type="entry name" value="WH_DNA-bd_sf"/>
</dbReference>
<dbReference type="InterPro" id="IPR047113">
    <property type="entry name" value="PA2G4/ARX1"/>
</dbReference>
<evidence type="ECO:0000259" key="2">
    <source>
        <dbReference type="Pfam" id="PF00557"/>
    </source>
</evidence>
<dbReference type="CDD" id="cd01089">
    <property type="entry name" value="PA2G4-like"/>
    <property type="match status" value="1"/>
</dbReference>
<keyword evidence="3" id="KW-0378">Hydrolase</keyword>
<dbReference type="PANTHER" id="PTHR10804:SF11">
    <property type="entry name" value="PROLIFERATION-ASSOCIATED PROTEIN 2G4"/>
    <property type="match status" value="1"/>
</dbReference>
<dbReference type="GO" id="GO:0004239">
    <property type="term" value="F:initiator methionyl aminopeptidase activity"/>
    <property type="evidence" value="ECO:0007669"/>
    <property type="project" value="UniProtKB-EC"/>
</dbReference>
<comment type="similarity">
    <text evidence="1">Belongs to the peptidase M24 family.</text>
</comment>
<dbReference type="Gene3D" id="1.10.10.10">
    <property type="entry name" value="Winged helix-like DNA-binding domain superfamily/Winged helix DNA-binding domain"/>
    <property type="match status" value="1"/>
</dbReference>
<keyword evidence="4" id="KW-1185">Reference proteome</keyword>
<dbReference type="FunFam" id="1.10.10.10:FF:000029">
    <property type="entry name" value="Proliferation-associated 2G4, a"/>
    <property type="match status" value="1"/>
</dbReference>
<proteinExistence type="inferred from homology"/>
<evidence type="ECO:0000313" key="3">
    <source>
        <dbReference type="EMBL" id="WFD25931.1"/>
    </source>
</evidence>
<name>A0AAF0EJL5_9BASI</name>
<gene>
    <name evidence="3" type="ORF">MNAN1_000904</name>
</gene>
<reference evidence="3" key="1">
    <citation type="submission" date="2023-03" db="EMBL/GenBank/DDBJ databases">
        <title>Mating type loci evolution in Malassezia.</title>
        <authorList>
            <person name="Coelho M.A."/>
        </authorList>
    </citation>
    <scope>NUCLEOTIDE SEQUENCE</scope>
    <source>
        <strain evidence="3">CBS 9557</strain>
    </source>
</reference>
<dbReference type="Pfam" id="PF00557">
    <property type="entry name" value="Peptidase_M24"/>
    <property type="match status" value="1"/>
</dbReference>
<keyword evidence="3" id="KW-0031">Aminopeptidase</keyword>
<evidence type="ECO:0000313" key="4">
    <source>
        <dbReference type="Proteomes" id="UP001213623"/>
    </source>
</evidence>
<protein>
    <submittedName>
        <fullName evidence="3">Methionyl aminopeptidase</fullName>
        <ecNumber evidence="3">3.4.11.18</ecNumber>
    </submittedName>
</protein>
<dbReference type="SUPFAM" id="SSF55920">
    <property type="entry name" value="Creatinase/aminopeptidase"/>
    <property type="match status" value="1"/>
</dbReference>
<dbReference type="InterPro" id="IPR000994">
    <property type="entry name" value="Pept_M24"/>
</dbReference>
<organism evidence="3 4">
    <name type="scientific">Malassezia nana</name>
    <dbReference type="NCBI Taxonomy" id="180528"/>
    <lineage>
        <taxon>Eukaryota</taxon>
        <taxon>Fungi</taxon>
        <taxon>Dikarya</taxon>
        <taxon>Basidiomycota</taxon>
        <taxon>Ustilaginomycotina</taxon>
        <taxon>Malasseziomycetes</taxon>
        <taxon>Malasseziales</taxon>
        <taxon>Malasseziaceae</taxon>
        <taxon>Malassezia</taxon>
    </lineage>
</organism>
<dbReference type="Proteomes" id="UP001213623">
    <property type="component" value="Chromosome 2"/>
</dbReference>
<dbReference type="InterPro" id="IPR036005">
    <property type="entry name" value="Creatinase/aminopeptidase-like"/>
</dbReference>